<dbReference type="PIRSF" id="PIRSF002849">
    <property type="entry name" value="AAA_ATPase_chaperone_MoxR_prd"/>
    <property type="match status" value="1"/>
</dbReference>
<accession>A0A0N9I9S9</accession>
<dbReference type="FunFam" id="3.40.50.300:FF:000640">
    <property type="entry name" value="MoxR family ATPase"/>
    <property type="match status" value="1"/>
</dbReference>
<evidence type="ECO:0000256" key="3">
    <source>
        <dbReference type="ARBA" id="ARBA00061607"/>
    </source>
</evidence>
<proteinExistence type="inferred from homology"/>
<evidence type="ECO:0000259" key="5">
    <source>
        <dbReference type="Pfam" id="PF17863"/>
    </source>
</evidence>
<comment type="similarity">
    <text evidence="3">Belongs to the MoxR family.</text>
</comment>
<reference evidence="6 7" key="1">
    <citation type="submission" date="2015-07" db="EMBL/GenBank/DDBJ databases">
        <title>Genome sequencing of Kibdelosporangium phytohabitans.</title>
        <authorList>
            <person name="Qin S."/>
            <person name="Xing K."/>
        </authorList>
    </citation>
    <scope>NUCLEOTIDE SEQUENCE [LARGE SCALE GENOMIC DNA]</scope>
    <source>
        <strain evidence="6 7">KLBMP1111</strain>
    </source>
</reference>
<dbReference type="AlphaFoldDB" id="A0A0N9I9S9"/>
<dbReference type="Proteomes" id="UP000063699">
    <property type="component" value="Chromosome"/>
</dbReference>
<dbReference type="CDD" id="cd00009">
    <property type="entry name" value="AAA"/>
    <property type="match status" value="1"/>
</dbReference>
<evidence type="ECO:0000259" key="4">
    <source>
        <dbReference type="Pfam" id="PF07726"/>
    </source>
</evidence>
<organism evidence="6 7">
    <name type="scientific">Kibdelosporangium phytohabitans</name>
    <dbReference type="NCBI Taxonomy" id="860235"/>
    <lineage>
        <taxon>Bacteria</taxon>
        <taxon>Bacillati</taxon>
        <taxon>Actinomycetota</taxon>
        <taxon>Actinomycetes</taxon>
        <taxon>Pseudonocardiales</taxon>
        <taxon>Pseudonocardiaceae</taxon>
        <taxon>Kibdelosporangium</taxon>
    </lineage>
</organism>
<dbReference type="Pfam" id="PF07726">
    <property type="entry name" value="AAA_3"/>
    <property type="match status" value="1"/>
</dbReference>
<dbReference type="GO" id="GO:0016887">
    <property type="term" value="F:ATP hydrolysis activity"/>
    <property type="evidence" value="ECO:0007669"/>
    <property type="project" value="InterPro"/>
</dbReference>
<keyword evidence="2" id="KW-0067">ATP-binding</keyword>
<feature type="domain" description="ATPase AAA-3" evidence="4">
    <location>
        <begin position="48"/>
        <end position="178"/>
    </location>
</feature>
<feature type="domain" description="ChlI/MoxR AAA lid" evidence="5">
    <location>
        <begin position="241"/>
        <end position="303"/>
    </location>
</feature>
<protein>
    <submittedName>
        <fullName evidence="6">ATPase</fullName>
    </submittedName>
</protein>
<dbReference type="GO" id="GO:0005524">
    <property type="term" value="F:ATP binding"/>
    <property type="evidence" value="ECO:0007669"/>
    <property type="project" value="UniProtKB-KW"/>
</dbReference>
<evidence type="ECO:0000256" key="1">
    <source>
        <dbReference type="ARBA" id="ARBA00022741"/>
    </source>
</evidence>
<dbReference type="InterPro" id="IPR050764">
    <property type="entry name" value="CbbQ/NirQ/NorQ/GpvN"/>
</dbReference>
<dbReference type="Pfam" id="PF17863">
    <property type="entry name" value="AAA_lid_2"/>
    <property type="match status" value="1"/>
</dbReference>
<evidence type="ECO:0000313" key="6">
    <source>
        <dbReference type="EMBL" id="ALG11437.1"/>
    </source>
</evidence>
<dbReference type="KEGG" id="kphy:AOZ06_35315"/>
<dbReference type="PANTHER" id="PTHR42759">
    <property type="entry name" value="MOXR FAMILY PROTEIN"/>
    <property type="match status" value="1"/>
</dbReference>
<dbReference type="Gene3D" id="3.40.50.300">
    <property type="entry name" value="P-loop containing nucleotide triphosphate hydrolases"/>
    <property type="match status" value="1"/>
</dbReference>
<keyword evidence="7" id="KW-1185">Reference proteome</keyword>
<gene>
    <name evidence="6" type="ORF">AOZ06_35315</name>
</gene>
<dbReference type="InterPro" id="IPR027417">
    <property type="entry name" value="P-loop_NTPase"/>
</dbReference>
<dbReference type="STRING" id="860235.AOZ06_35315"/>
<sequence length="326" mass="35486">MTYGTQLAERVGWVQRRCNDLVRNVEHFIHGKTNVIWNAVVGLLAEGHLLIEDVPGVAKTSLAKAIAHSIGGSMRRIQFTPDLLPSDVVGVQIYDTSKGQFQFKEGPVFANILLGDEINRASPKTQSALLEAMAERQVTVDGVTYPLPRPNFVIATQNPVDQQGTYSLPEAQLDRFMMLLRIGYPTPEHEVRIVGDAIARRLPEQLQPVCTIDDLQQMIEVVRGIYVAPALQAFIVTITNATRTIPQLKLGASPRASNALATAAQARAAVDGRAFVTADDVKQMAKPVLAHRLVLTPEAAVQEFKPEGIIDRILTAVPVPQAPVGA</sequence>
<keyword evidence="1" id="KW-0547">Nucleotide-binding</keyword>
<dbReference type="RefSeq" id="WP_054293338.1">
    <property type="nucleotide sequence ID" value="NZ_CP012752.1"/>
</dbReference>
<dbReference type="InterPro" id="IPR011703">
    <property type="entry name" value="ATPase_AAA-3"/>
</dbReference>
<dbReference type="Gene3D" id="1.10.8.80">
    <property type="entry name" value="Magnesium chelatase subunit I, C-Terminal domain"/>
    <property type="match status" value="1"/>
</dbReference>
<dbReference type="InterPro" id="IPR041628">
    <property type="entry name" value="ChlI/MoxR_AAA_lid"/>
</dbReference>
<evidence type="ECO:0000256" key="2">
    <source>
        <dbReference type="ARBA" id="ARBA00022840"/>
    </source>
</evidence>
<name>A0A0N9I9S9_9PSEU</name>
<dbReference type="SUPFAM" id="SSF52540">
    <property type="entry name" value="P-loop containing nucleoside triphosphate hydrolases"/>
    <property type="match status" value="1"/>
</dbReference>
<dbReference type="OrthoDB" id="9808397at2"/>
<evidence type="ECO:0000313" key="7">
    <source>
        <dbReference type="Proteomes" id="UP000063699"/>
    </source>
</evidence>
<dbReference type="PANTHER" id="PTHR42759:SF5">
    <property type="entry name" value="METHANOL DEHYDROGENASE REGULATOR"/>
    <property type="match status" value="1"/>
</dbReference>
<dbReference type="EMBL" id="CP012752">
    <property type="protein sequence ID" value="ALG11437.1"/>
    <property type="molecule type" value="Genomic_DNA"/>
</dbReference>